<keyword evidence="3" id="KW-1185">Reference proteome</keyword>
<evidence type="ECO:0000256" key="1">
    <source>
        <dbReference type="SAM" id="MobiDB-lite"/>
    </source>
</evidence>
<feature type="region of interest" description="Disordered" evidence="1">
    <location>
        <begin position="1"/>
        <end position="41"/>
    </location>
</feature>
<dbReference type="Proteomes" id="UP001385499">
    <property type="component" value="Unassembled WGS sequence"/>
</dbReference>
<evidence type="ECO:0000313" key="3">
    <source>
        <dbReference type="Proteomes" id="UP001385499"/>
    </source>
</evidence>
<accession>A0ABU8TGL7</accession>
<dbReference type="EMBL" id="JBAKIA010000002">
    <property type="protein sequence ID" value="MEJ8473304.1"/>
    <property type="molecule type" value="Genomic_DNA"/>
</dbReference>
<sequence>MQDKSGEGPGNNGDAADVAQVTPPVPVTKAKSKKPGKEERMAEALRANLRRRKSAAKVRKALETGNE</sequence>
<gene>
    <name evidence="2" type="ORF">V6575_04335</name>
</gene>
<comment type="caution">
    <text evidence="2">The sequence shown here is derived from an EMBL/GenBank/DDBJ whole genome shotgun (WGS) entry which is preliminary data.</text>
</comment>
<evidence type="ECO:0000313" key="2">
    <source>
        <dbReference type="EMBL" id="MEJ8473304.1"/>
    </source>
</evidence>
<proteinExistence type="predicted"/>
<name>A0ABU8TGL7_9HYPH</name>
<reference evidence="2 3" key="1">
    <citation type="submission" date="2024-02" db="EMBL/GenBank/DDBJ databases">
        <title>Roseibium algae sp. nov., isolated from marine alga (Grateloupia sp.), showing potential in myo-inositol conversion.</title>
        <authorList>
            <person name="Wang Y."/>
        </authorList>
    </citation>
    <scope>NUCLEOTIDE SEQUENCE [LARGE SCALE GENOMIC DNA]</scope>
    <source>
        <strain evidence="2 3">H3510</strain>
    </source>
</reference>
<protein>
    <submittedName>
        <fullName evidence="2">Uncharacterized protein</fullName>
    </submittedName>
</protein>
<organism evidence="2 3">
    <name type="scientific">Roseibium algae</name>
    <dbReference type="NCBI Taxonomy" id="3123038"/>
    <lineage>
        <taxon>Bacteria</taxon>
        <taxon>Pseudomonadati</taxon>
        <taxon>Pseudomonadota</taxon>
        <taxon>Alphaproteobacteria</taxon>
        <taxon>Hyphomicrobiales</taxon>
        <taxon>Stappiaceae</taxon>
        <taxon>Roseibium</taxon>
    </lineage>
</organism>
<dbReference type="RefSeq" id="WP_340272871.1">
    <property type="nucleotide sequence ID" value="NZ_JBAKIA010000002.1"/>
</dbReference>